<dbReference type="Pfam" id="PF14534">
    <property type="entry name" value="DUF4440"/>
    <property type="match status" value="1"/>
</dbReference>
<evidence type="ECO:0000259" key="1">
    <source>
        <dbReference type="Pfam" id="PF14534"/>
    </source>
</evidence>
<keyword evidence="3" id="KW-1185">Reference proteome</keyword>
<dbReference type="InterPro" id="IPR027843">
    <property type="entry name" value="DUF4440"/>
</dbReference>
<evidence type="ECO:0000313" key="3">
    <source>
        <dbReference type="Proteomes" id="UP000568380"/>
    </source>
</evidence>
<comment type="caution">
    <text evidence="2">The sequence shown here is derived from an EMBL/GenBank/DDBJ whole genome shotgun (WGS) entry which is preliminary data.</text>
</comment>
<dbReference type="NCBIfam" id="TIGR02246">
    <property type="entry name" value="SgcJ/EcaC family oxidoreductase"/>
    <property type="match status" value="1"/>
</dbReference>
<accession>A0A7W7ZWZ0</accession>
<feature type="domain" description="DUF4440" evidence="1">
    <location>
        <begin position="16"/>
        <end position="117"/>
    </location>
</feature>
<dbReference type="Proteomes" id="UP000568380">
    <property type="component" value="Unassembled WGS sequence"/>
</dbReference>
<dbReference type="InterPro" id="IPR032710">
    <property type="entry name" value="NTF2-like_dom_sf"/>
</dbReference>
<proteinExistence type="predicted"/>
<gene>
    <name evidence="2" type="ORF">HNR40_000777</name>
</gene>
<dbReference type="RefSeq" id="WP_184958388.1">
    <property type="nucleotide sequence ID" value="NZ_JACHIN010000001.1"/>
</dbReference>
<dbReference type="AlphaFoldDB" id="A0A7W7ZWZ0"/>
<dbReference type="CDD" id="cd00531">
    <property type="entry name" value="NTF2_like"/>
    <property type="match status" value="1"/>
</dbReference>
<evidence type="ECO:0000313" key="2">
    <source>
        <dbReference type="EMBL" id="MBB5075331.1"/>
    </source>
</evidence>
<protein>
    <submittedName>
        <fullName evidence="2">Uncharacterized protein (TIGR02246 family)</fullName>
    </submittedName>
</protein>
<dbReference type="Gene3D" id="3.10.450.50">
    <property type="match status" value="1"/>
</dbReference>
<dbReference type="SUPFAM" id="SSF54427">
    <property type="entry name" value="NTF2-like"/>
    <property type="match status" value="1"/>
</dbReference>
<name>A0A7W7ZWZ0_9ACTN</name>
<organism evidence="2 3">
    <name type="scientific">Nonomuraea endophytica</name>
    <dbReference type="NCBI Taxonomy" id="714136"/>
    <lineage>
        <taxon>Bacteria</taxon>
        <taxon>Bacillati</taxon>
        <taxon>Actinomycetota</taxon>
        <taxon>Actinomycetes</taxon>
        <taxon>Streptosporangiales</taxon>
        <taxon>Streptosporangiaceae</taxon>
        <taxon>Nonomuraea</taxon>
    </lineage>
</organism>
<dbReference type="EMBL" id="JACHIN010000001">
    <property type="protein sequence ID" value="MBB5075331.1"/>
    <property type="molecule type" value="Genomic_DNA"/>
</dbReference>
<sequence>MEDTIRQLVADASRHQSDPEPFLALHTDDTTLVNFGGRRVVGKEALEEAMKAALATPLAKVVTSAEVADIRFVRPDVAIVGVLKRVSDERDGANDPLHATEGWLTYVVVRNDGTWQIASAQTTPIL</sequence>
<dbReference type="InterPro" id="IPR011944">
    <property type="entry name" value="Steroid_delta5-4_isomerase"/>
</dbReference>
<reference evidence="2 3" key="1">
    <citation type="submission" date="2020-08" db="EMBL/GenBank/DDBJ databases">
        <title>Genomic Encyclopedia of Type Strains, Phase IV (KMG-IV): sequencing the most valuable type-strain genomes for metagenomic binning, comparative biology and taxonomic classification.</title>
        <authorList>
            <person name="Goeker M."/>
        </authorList>
    </citation>
    <scope>NUCLEOTIDE SEQUENCE [LARGE SCALE GENOMIC DNA]</scope>
    <source>
        <strain evidence="2 3">DSM 45385</strain>
    </source>
</reference>